<feature type="domain" description="ABC transmembrane type-1" evidence="8">
    <location>
        <begin position="83"/>
        <end position="298"/>
    </location>
</feature>
<accession>A0A7X5HWN5</accession>
<evidence type="ECO:0000256" key="2">
    <source>
        <dbReference type="ARBA" id="ARBA00022448"/>
    </source>
</evidence>
<comment type="similarity">
    <text evidence="7">Belongs to the binding-protein-dependent transport system permease family.</text>
</comment>
<dbReference type="Pfam" id="PF00528">
    <property type="entry name" value="BPD_transp_1"/>
    <property type="match status" value="1"/>
</dbReference>
<feature type="transmembrane region" description="Helical" evidence="7">
    <location>
        <begin position="228"/>
        <end position="253"/>
    </location>
</feature>
<feature type="transmembrane region" description="Helical" evidence="7">
    <location>
        <begin position="122"/>
        <end position="142"/>
    </location>
</feature>
<reference evidence="9 10" key="1">
    <citation type="submission" date="2020-01" db="EMBL/GenBank/DDBJ databases">
        <title>Anaeroalcalibacter tamaniensis gen. nov., sp. nov., moderately halophilic strictly anaerobic fermenter bacterium from mud volcano of Taman peninsula.</title>
        <authorList>
            <person name="Frolova A."/>
            <person name="Merkel A.Y."/>
            <person name="Slobodkin A.I."/>
        </authorList>
    </citation>
    <scope>NUCLEOTIDE SEQUENCE [LARGE SCALE GENOMIC DNA]</scope>
    <source>
        <strain evidence="9 10">F-3ap</strain>
    </source>
</reference>
<organism evidence="9 10">
    <name type="scientific">Anaerotalea alkaliphila</name>
    <dbReference type="NCBI Taxonomy" id="2662126"/>
    <lineage>
        <taxon>Bacteria</taxon>
        <taxon>Bacillati</taxon>
        <taxon>Bacillota</taxon>
        <taxon>Clostridia</taxon>
        <taxon>Eubacteriales</taxon>
        <taxon>Anaerotalea</taxon>
    </lineage>
</organism>
<keyword evidence="3" id="KW-1003">Cell membrane</keyword>
<comment type="subcellular location">
    <subcellularLocation>
        <location evidence="1 7">Cell membrane</location>
        <topology evidence="1 7">Multi-pass membrane protein</topology>
    </subcellularLocation>
</comment>
<dbReference type="PROSITE" id="PS50928">
    <property type="entry name" value="ABC_TM1"/>
    <property type="match status" value="1"/>
</dbReference>
<keyword evidence="5 7" id="KW-1133">Transmembrane helix</keyword>
<gene>
    <name evidence="9" type="ORF">GXN74_09840</name>
</gene>
<comment type="caution">
    <text evidence="9">The sequence shown here is derived from an EMBL/GenBank/DDBJ whole genome shotgun (WGS) entry which is preliminary data.</text>
</comment>
<dbReference type="Proteomes" id="UP000461585">
    <property type="component" value="Unassembled WGS sequence"/>
</dbReference>
<dbReference type="PANTHER" id="PTHR43227">
    <property type="entry name" value="BLL4140 PROTEIN"/>
    <property type="match status" value="1"/>
</dbReference>
<dbReference type="InterPro" id="IPR050809">
    <property type="entry name" value="UgpAE/MalFG_permease"/>
</dbReference>
<feature type="transmembrane region" description="Helical" evidence="7">
    <location>
        <begin position="172"/>
        <end position="192"/>
    </location>
</feature>
<dbReference type="InterPro" id="IPR035906">
    <property type="entry name" value="MetI-like_sf"/>
</dbReference>
<evidence type="ECO:0000256" key="3">
    <source>
        <dbReference type="ARBA" id="ARBA00022475"/>
    </source>
</evidence>
<keyword evidence="2 7" id="KW-0813">Transport</keyword>
<dbReference type="Gene3D" id="1.10.3720.10">
    <property type="entry name" value="MetI-like"/>
    <property type="match status" value="1"/>
</dbReference>
<sequence length="310" mass="35322">MNQVLFEIKKSKKHEVKRWLNSQKIVPYLFVAPFILSFLLFFLYPILSAFVMSFQEVLGFGEVNFVGLKNYKNLMNPHYYDALSVSFRYTFWTIFVLIPVPLLLATLLNSKNLIGRNFFRSSLFLPALTSVIVAGMFFRYAFAEQATSLANQILGWFGHEPLTWLQDAKTGMLAMVVLCVWRWMGVNIIYFLSGLQNIPAELYEAADIDGANVFHKFFNITVPSLKPVIIYVVTISIYGGFSMFAESFAYWSYRSPGNIGLTLVSYIYTTGFNNADFGFASAIGVTLLGIIMLVNLVQLMFFGFFKKESE</sequence>
<evidence type="ECO:0000256" key="5">
    <source>
        <dbReference type="ARBA" id="ARBA00022989"/>
    </source>
</evidence>
<dbReference type="SUPFAM" id="SSF161098">
    <property type="entry name" value="MetI-like"/>
    <property type="match status" value="1"/>
</dbReference>
<evidence type="ECO:0000259" key="8">
    <source>
        <dbReference type="PROSITE" id="PS50928"/>
    </source>
</evidence>
<dbReference type="GO" id="GO:0005886">
    <property type="term" value="C:plasma membrane"/>
    <property type="evidence" value="ECO:0007669"/>
    <property type="project" value="UniProtKB-SubCell"/>
</dbReference>
<dbReference type="AlphaFoldDB" id="A0A7X5HWN5"/>
<keyword evidence="6 7" id="KW-0472">Membrane</keyword>
<feature type="transmembrane region" description="Helical" evidence="7">
    <location>
        <begin position="89"/>
        <end position="110"/>
    </location>
</feature>
<keyword evidence="4 7" id="KW-0812">Transmembrane</keyword>
<evidence type="ECO:0000256" key="4">
    <source>
        <dbReference type="ARBA" id="ARBA00022692"/>
    </source>
</evidence>
<keyword evidence="10" id="KW-1185">Reference proteome</keyword>
<protein>
    <submittedName>
        <fullName evidence="9">Sugar ABC transporter permease</fullName>
    </submittedName>
</protein>
<dbReference type="PANTHER" id="PTHR43227:SF7">
    <property type="entry name" value="ARABINOOLIGOSACCHARIDES TRANSPORT SYSTEM PERMEASE PROTEIN ARAP"/>
    <property type="match status" value="1"/>
</dbReference>
<evidence type="ECO:0000256" key="1">
    <source>
        <dbReference type="ARBA" id="ARBA00004651"/>
    </source>
</evidence>
<name>A0A7X5HWN5_9FIRM</name>
<dbReference type="EMBL" id="JAAEEH010000026">
    <property type="protein sequence ID" value="NDL68040.1"/>
    <property type="molecule type" value="Genomic_DNA"/>
</dbReference>
<feature type="transmembrane region" description="Helical" evidence="7">
    <location>
        <begin position="25"/>
        <end position="47"/>
    </location>
</feature>
<evidence type="ECO:0000256" key="6">
    <source>
        <dbReference type="ARBA" id="ARBA00023136"/>
    </source>
</evidence>
<feature type="transmembrane region" description="Helical" evidence="7">
    <location>
        <begin position="279"/>
        <end position="305"/>
    </location>
</feature>
<dbReference type="CDD" id="cd06261">
    <property type="entry name" value="TM_PBP2"/>
    <property type="match status" value="1"/>
</dbReference>
<proteinExistence type="inferred from homology"/>
<dbReference type="GO" id="GO:0055085">
    <property type="term" value="P:transmembrane transport"/>
    <property type="evidence" value="ECO:0007669"/>
    <property type="project" value="InterPro"/>
</dbReference>
<evidence type="ECO:0000256" key="7">
    <source>
        <dbReference type="RuleBase" id="RU363032"/>
    </source>
</evidence>
<evidence type="ECO:0000313" key="9">
    <source>
        <dbReference type="EMBL" id="NDL68040.1"/>
    </source>
</evidence>
<dbReference type="InterPro" id="IPR000515">
    <property type="entry name" value="MetI-like"/>
</dbReference>
<evidence type="ECO:0000313" key="10">
    <source>
        <dbReference type="Proteomes" id="UP000461585"/>
    </source>
</evidence>